<name>A0AAE3SHD0_9BACT</name>
<dbReference type="CDD" id="cd04301">
    <property type="entry name" value="NAT_SF"/>
    <property type="match status" value="1"/>
</dbReference>
<dbReference type="EMBL" id="JAPDPJ010000081">
    <property type="protein sequence ID" value="MCW3789092.1"/>
    <property type="molecule type" value="Genomic_DNA"/>
</dbReference>
<dbReference type="Gene3D" id="3.40.630.30">
    <property type="match status" value="1"/>
</dbReference>
<dbReference type="RefSeq" id="WP_301192648.1">
    <property type="nucleotide sequence ID" value="NZ_JAPDPJ010000081.1"/>
</dbReference>
<dbReference type="Pfam" id="PF00583">
    <property type="entry name" value="Acetyltransf_1"/>
    <property type="match status" value="1"/>
</dbReference>
<evidence type="ECO:0000313" key="4">
    <source>
        <dbReference type="Proteomes" id="UP001209229"/>
    </source>
</evidence>
<dbReference type="PROSITE" id="PS51186">
    <property type="entry name" value="GNAT"/>
    <property type="match status" value="1"/>
</dbReference>
<organism evidence="3 4">
    <name type="scientific">Plebeiibacterium sediminum</name>
    <dbReference type="NCBI Taxonomy" id="2992112"/>
    <lineage>
        <taxon>Bacteria</taxon>
        <taxon>Pseudomonadati</taxon>
        <taxon>Bacteroidota</taxon>
        <taxon>Bacteroidia</taxon>
        <taxon>Marinilabiliales</taxon>
        <taxon>Marinilabiliaceae</taxon>
        <taxon>Plebeiibacterium</taxon>
    </lineage>
</organism>
<reference evidence="3" key="1">
    <citation type="submission" date="2022-10" db="EMBL/GenBank/DDBJ databases">
        <authorList>
            <person name="Yu W.X."/>
        </authorList>
    </citation>
    <scope>NUCLEOTIDE SEQUENCE</scope>
    <source>
        <strain evidence="3">AAT</strain>
    </source>
</reference>
<dbReference type="SUPFAM" id="SSF55729">
    <property type="entry name" value="Acyl-CoA N-acyltransferases (Nat)"/>
    <property type="match status" value="1"/>
</dbReference>
<accession>A0AAE3SHD0</accession>
<dbReference type="PANTHER" id="PTHR13947:SF37">
    <property type="entry name" value="LD18367P"/>
    <property type="match status" value="1"/>
</dbReference>
<dbReference type="InterPro" id="IPR000182">
    <property type="entry name" value="GNAT_dom"/>
</dbReference>
<proteinExistence type="predicted"/>
<comment type="caution">
    <text evidence="3">The sequence shown here is derived from an EMBL/GenBank/DDBJ whole genome shotgun (WGS) entry which is preliminary data.</text>
</comment>
<dbReference type="GO" id="GO:0008080">
    <property type="term" value="F:N-acetyltransferase activity"/>
    <property type="evidence" value="ECO:0007669"/>
    <property type="project" value="InterPro"/>
</dbReference>
<keyword evidence="1" id="KW-0808">Transferase</keyword>
<dbReference type="PANTHER" id="PTHR13947">
    <property type="entry name" value="GNAT FAMILY N-ACETYLTRANSFERASE"/>
    <property type="match status" value="1"/>
</dbReference>
<sequence>MISILRTNSEHKDFIELVSHLDADLARRDGEDHAFFAQYNKVDMIKHVVVAFENEIPVSCGAIKQFDNTTMEIKRMYTLPDYRGKGIASKVLSELEKWTLELGYQKCILETGIKQPEAIRLYEKNNYQLIPNYEPYVNVETSRCFMKNV</sequence>
<protein>
    <submittedName>
        <fullName evidence="3">GNAT family N-acetyltransferase</fullName>
    </submittedName>
</protein>
<keyword evidence="4" id="KW-1185">Reference proteome</keyword>
<dbReference type="InterPro" id="IPR016181">
    <property type="entry name" value="Acyl_CoA_acyltransferase"/>
</dbReference>
<dbReference type="InterPro" id="IPR050769">
    <property type="entry name" value="NAT_camello-type"/>
</dbReference>
<dbReference type="Proteomes" id="UP001209229">
    <property type="component" value="Unassembled WGS sequence"/>
</dbReference>
<evidence type="ECO:0000259" key="2">
    <source>
        <dbReference type="PROSITE" id="PS51186"/>
    </source>
</evidence>
<feature type="domain" description="N-acetyltransferase" evidence="2">
    <location>
        <begin position="3"/>
        <end position="149"/>
    </location>
</feature>
<dbReference type="AlphaFoldDB" id="A0AAE3SHD0"/>
<gene>
    <name evidence="3" type="ORF">OM075_21680</name>
</gene>
<evidence type="ECO:0000313" key="3">
    <source>
        <dbReference type="EMBL" id="MCW3789092.1"/>
    </source>
</evidence>
<evidence type="ECO:0000256" key="1">
    <source>
        <dbReference type="ARBA" id="ARBA00022679"/>
    </source>
</evidence>